<dbReference type="EMBL" id="LAVV01007133">
    <property type="protein sequence ID" value="KNZ56998.1"/>
    <property type="molecule type" value="Genomic_DNA"/>
</dbReference>
<feature type="transmembrane region" description="Helical" evidence="1">
    <location>
        <begin position="319"/>
        <end position="340"/>
    </location>
</feature>
<sequence length="423" mass="49127">MWNVTNPNSGNSSLNHNRLRRSCSCTNGALFHLLINTYFYPVLMAEKASTVNEVTDLLLGCHTSLVCSFSSLVCSFSSLVCSFSFIPLCKILLFIITFWLQSTALVFFRIMKTSCHNLFHIQSTKNLSSCNIYLSQHLTWAGLGYLEIFENSIQISEYFPLYIRVEDSFRKQEGDKKIWNPNVDVMRRSQKKRIKKKRKENTNKITIYIFHEKFDLTVEKICLSVFNKILTGDYIKGGRFYLIMKLQIITTNIPGLLKYTASRVELRMIYSFHLLKKYYTKFAHPIFLEIIFEFQRNVKNSYENFVINAQGLIFCLEMIITHISYSHLYMTFIFFFYVIINCENNNPQDTTASMGSISPDNPDHGSFTKPTQLSQPLKNSWLLNNLLVQFMILLHLEGQPNIASQFSLFPPQKMSHSCFHSQA</sequence>
<gene>
    <name evidence="2" type="ORF">VP01_2267g2</name>
</gene>
<evidence type="ECO:0000256" key="1">
    <source>
        <dbReference type="SAM" id="Phobius"/>
    </source>
</evidence>
<dbReference type="VEuPathDB" id="FungiDB:VP01_2267g2"/>
<protein>
    <submittedName>
        <fullName evidence="2">Uncharacterized protein</fullName>
    </submittedName>
</protein>
<keyword evidence="1" id="KW-0472">Membrane</keyword>
<evidence type="ECO:0000313" key="3">
    <source>
        <dbReference type="Proteomes" id="UP000037035"/>
    </source>
</evidence>
<organism evidence="2 3">
    <name type="scientific">Puccinia sorghi</name>
    <dbReference type="NCBI Taxonomy" id="27349"/>
    <lineage>
        <taxon>Eukaryota</taxon>
        <taxon>Fungi</taxon>
        <taxon>Dikarya</taxon>
        <taxon>Basidiomycota</taxon>
        <taxon>Pucciniomycotina</taxon>
        <taxon>Pucciniomycetes</taxon>
        <taxon>Pucciniales</taxon>
        <taxon>Pucciniaceae</taxon>
        <taxon>Puccinia</taxon>
    </lineage>
</organism>
<comment type="caution">
    <text evidence="2">The sequence shown here is derived from an EMBL/GenBank/DDBJ whole genome shotgun (WGS) entry which is preliminary data.</text>
</comment>
<name>A0A0L6V8A8_9BASI</name>
<evidence type="ECO:0000313" key="2">
    <source>
        <dbReference type="EMBL" id="KNZ56998.1"/>
    </source>
</evidence>
<keyword evidence="1" id="KW-1133">Transmembrane helix</keyword>
<dbReference type="AlphaFoldDB" id="A0A0L6V8A8"/>
<proteinExistence type="predicted"/>
<keyword evidence="1" id="KW-0812">Transmembrane</keyword>
<reference evidence="2 3" key="1">
    <citation type="submission" date="2015-08" db="EMBL/GenBank/DDBJ databases">
        <title>Next Generation Sequencing and Analysis of the Genome of Puccinia sorghi L Schw, the Causal Agent of Maize Common Rust.</title>
        <authorList>
            <person name="Rochi L."/>
            <person name="Burguener G."/>
            <person name="Darino M."/>
            <person name="Turjanski A."/>
            <person name="Kreff E."/>
            <person name="Dieguez M.J."/>
            <person name="Sacco F."/>
        </authorList>
    </citation>
    <scope>NUCLEOTIDE SEQUENCE [LARGE SCALE GENOMIC DNA]</scope>
    <source>
        <strain evidence="2 3">RO10H11247</strain>
    </source>
</reference>
<keyword evidence="3" id="KW-1185">Reference proteome</keyword>
<dbReference type="Proteomes" id="UP000037035">
    <property type="component" value="Unassembled WGS sequence"/>
</dbReference>
<accession>A0A0L6V8A8</accession>